<reference evidence="4 5" key="1">
    <citation type="submission" date="2017-05" db="EMBL/GenBank/DDBJ databases">
        <authorList>
            <person name="Varghese N."/>
            <person name="Submissions S."/>
        </authorList>
    </citation>
    <scope>NUCLEOTIDE SEQUENCE [LARGE SCALE GENOMIC DNA]</scope>
    <source>
        <strain evidence="4 5">DSM 21342</strain>
    </source>
</reference>
<dbReference type="Proteomes" id="UP000315971">
    <property type="component" value="Unassembled WGS sequence"/>
</dbReference>
<feature type="domain" description="N-acetyltransferase" evidence="3">
    <location>
        <begin position="9"/>
        <end position="148"/>
    </location>
</feature>
<dbReference type="PANTHER" id="PTHR43877:SF2">
    <property type="entry name" value="AMINOALKYLPHOSPHONATE N-ACETYLTRANSFERASE-RELATED"/>
    <property type="match status" value="1"/>
</dbReference>
<evidence type="ECO:0000313" key="4">
    <source>
        <dbReference type="EMBL" id="SMO65518.1"/>
    </source>
</evidence>
<dbReference type="SUPFAM" id="SSF55729">
    <property type="entry name" value="Acyl-CoA N-acyltransferases (Nat)"/>
    <property type="match status" value="1"/>
</dbReference>
<dbReference type="Pfam" id="PF00583">
    <property type="entry name" value="Acetyltransf_1"/>
    <property type="match status" value="1"/>
</dbReference>
<organism evidence="4 5">
    <name type="scientific">Solitalea koreensis</name>
    <dbReference type="NCBI Taxonomy" id="543615"/>
    <lineage>
        <taxon>Bacteria</taxon>
        <taxon>Pseudomonadati</taxon>
        <taxon>Bacteroidota</taxon>
        <taxon>Sphingobacteriia</taxon>
        <taxon>Sphingobacteriales</taxon>
        <taxon>Sphingobacteriaceae</taxon>
        <taxon>Solitalea</taxon>
    </lineage>
</organism>
<evidence type="ECO:0000259" key="3">
    <source>
        <dbReference type="PROSITE" id="PS51186"/>
    </source>
</evidence>
<dbReference type="PROSITE" id="PS51186">
    <property type="entry name" value="GNAT"/>
    <property type="match status" value="1"/>
</dbReference>
<dbReference type="PANTHER" id="PTHR43877">
    <property type="entry name" value="AMINOALKYLPHOSPHONATE N-ACETYLTRANSFERASE-RELATED-RELATED"/>
    <property type="match status" value="1"/>
</dbReference>
<keyword evidence="5" id="KW-1185">Reference proteome</keyword>
<name>A0A521D1H1_9SPHI</name>
<proteinExistence type="predicted"/>
<dbReference type="OrthoDB" id="9792929at2"/>
<dbReference type="InterPro" id="IPR000182">
    <property type="entry name" value="GNAT_dom"/>
</dbReference>
<dbReference type="RefSeq" id="WP_142603671.1">
    <property type="nucleotide sequence ID" value="NZ_FXSZ01000005.1"/>
</dbReference>
<dbReference type="EMBL" id="FXSZ01000005">
    <property type="protein sequence ID" value="SMO65518.1"/>
    <property type="molecule type" value="Genomic_DNA"/>
</dbReference>
<evidence type="ECO:0000313" key="5">
    <source>
        <dbReference type="Proteomes" id="UP000315971"/>
    </source>
</evidence>
<sequence>MQITKAFLLHIDEVTFLFEAYRAFYNMTPDQEKARLFIKDRIKNEDSVIFLAKTDDGTAVGFTQLYPLFSSTRMTKWWLLNDLFVLPEHRGQGISITLINAAKDLCRKTGAGGLSLETMKTNTIGNTLYPKTGFKLDEENNYYTWECE</sequence>
<gene>
    <name evidence="4" type="ORF">SAMN06265350_105120</name>
</gene>
<evidence type="ECO:0000256" key="2">
    <source>
        <dbReference type="ARBA" id="ARBA00023315"/>
    </source>
</evidence>
<accession>A0A521D1H1</accession>
<keyword evidence="1 4" id="KW-0808">Transferase</keyword>
<dbReference type="InterPro" id="IPR016181">
    <property type="entry name" value="Acyl_CoA_acyltransferase"/>
</dbReference>
<evidence type="ECO:0000256" key="1">
    <source>
        <dbReference type="ARBA" id="ARBA00022679"/>
    </source>
</evidence>
<keyword evidence="2" id="KW-0012">Acyltransferase</keyword>
<protein>
    <submittedName>
        <fullName evidence="4">Predicted N-acetyltransferase YhbS</fullName>
    </submittedName>
</protein>
<dbReference type="AlphaFoldDB" id="A0A521D1H1"/>
<dbReference type="GO" id="GO:0016747">
    <property type="term" value="F:acyltransferase activity, transferring groups other than amino-acyl groups"/>
    <property type="evidence" value="ECO:0007669"/>
    <property type="project" value="InterPro"/>
</dbReference>
<dbReference type="CDD" id="cd04301">
    <property type="entry name" value="NAT_SF"/>
    <property type="match status" value="1"/>
</dbReference>
<dbReference type="Gene3D" id="3.40.630.30">
    <property type="match status" value="1"/>
</dbReference>
<dbReference type="InterPro" id="IPR050832">
    <property type="entry name" value="Bact_Acetyltransf"/>
</dbReference>